<name>N8RJT8_9GAMM</name>
<evidence type="ECO:0000313" key="3">
    <source>
        <dbReference type="Proteomes" id="UP000018426"/>
    </source>
</evidence>
<dbReference type="Proteomes" id="UP000018426">
    <property type="component" value="Unassembled WGS sequence"/>
</dbReference>
<dbReference type="SUPFAM" id="SSF52540">
    <property type="entry name" value="P-loop containing nucleoside triphosphate hydrolases"/>
    <property type="match status" value="1"/>
</dbReference>
<accession>N8RJT8</accession>
<sequence length="83" mass="9697">MLKNIEIENFGSYQNFNGLAKKNYFKKMNIIYGANYSGKTTLSRIFALLKNKNDPENYLNPIFKTVFENEIIDSSNFKENSKE</sequence>
<evidence type="ECO:0000313" key="2">
    <source>
        <dbReference type="EMBL" id="ENU34377.1"/>
    </source>
</evidence>
<dbReference type="Gene3D" id="3.40.50.300">
    <property type="entry name" value="P-loop containing nucleotide triphosphate hydrolases"/>
    <property type="match status" value="1"/>
</dbReference>
<evidence type="ECO:0000259" key="1">
    <source>
        <dbReference type="Pfam" id="PF13166"/>
    </source>
</evidence>
<dbReference type="RefSeq" id="WP_004677253.1">
    <property type="nucleotide sequence ID" value="NZ_KB849225.1"/>
</dbReference>
<protein>
    <recommendedName>
        <fullName evidence="1">Protein CR006 P-loop domain-containing protein</fullName>
    </recommendedName>
</protein>
<dbReference type="PATRIC" id="fig|1217671.3.peg.589"/>
<feature type="domain" description="Protein CR006 P-loop" evidence="1">
    <location>
        <begin position="9"/>
        <end position="63"/>
    </location>
</feature>
<dbReference type="Pfam" id="PF13166">
    <property type="entry name" value="AAA_13"/>
    <property type="match status" value="1"/>
</dbReference>
<gene>
    <name evidence="2" type="ORF">F989_00606</name>
</gene>
<organism evidence="2 3">
    <name type="scientific">Acinetobacter parvus NIPH 1103</name>
    <dbReference type="NCBI Taxonomy" id="1217671"/>
    <lineage>
        <taxon>Bacteria</taxon>
        <taxon>Pseudomonadati</taxon>
        <taxon>Pseudomonadota</taxon>
        <taxon>Gammaproteobacteria</taxon>
        <taxon>Moraxellales</taxon>
        <taxon>Moraxellaceae</taxon>
        <taxon>Acinetobacter</taxon>
    </lineage>
</organism>
<reference evidence="2 3" key="1">
    <citation type="submission" date="2013-02" db="EMBL/GenBank/DDBJ databases">
        <title>The Genome Sequence of Acinetobacter parvus NIPH 1103.</title>
        <authorList>
            <consortium name="The Broad Institute Genome Sequencing Platform"/>
            <consortium name="The Broad Institute Genome Sequencing Center for Infectious Disease"/>
            <person name="Cerqueira G."/>
            <person name="Feldgarden M."/>
            <person name="Courvalin P."/>
            <person name="Perichon B."/>
            <person name="Grillot-Courvalin C."/>
            <person name="Clermont D."/>
            <person name="Rocha E."/>
            <person name="Yoon E.-J."/>
            <person name="Nemec A."/>
            <person name="Walker B."/>
            <person name="Young S.K."/>
            <person name="Zeng Q."/>
            <person name="Gargeya S."/>
            <person name="Fitzgerald M."/>
            <person name="Haas B."/>
            <person name="Abouelleil A."/>
            <person name="Alvarado L."/>
            <person name="Arachchi H.M."/>
            <person name="Berlin A.M."/>
            <person name="Chapman S.B."/>
            <person name="Dewar J."/>
            <person name="Goldberg J."/>
            <person name="Griggs A."/>
            <person name="Gujja S."/>
            <person name="Hansen M."/>
            <person name="Howarth C."/>
            <person name="Imamovic A."/>
            <person name="Larimer J."/>
            <person name="McCowan C."/>
            <person name="Murphy C."/>
            <person name="Neiman D."/>
            <person name="Pearson M."/>
            <person name="Priest M."/>
            <person name="Roberts A."/>
            <person name="Saif S."/>
            <person name="Shea T."/>
            <person name="Sisk P."/>
            <person name="Sykes S."/>
            <person name="Wortman J."/>
            <person name="Nusbaum C."/>
            <person name="Birren B."/>
        </authorList>
    </citation>
    <scope>NUCLEOTIDE SEQUENCE [LARGE SCALE GENOMIC DNA]</scope>
    <source>
        <strain evidence="2 3">NIPH 1103</strain>
    </source>
</reference>
<dbReference type="AlphaFoldDB" id="N8RJT8"/>
<proteinExistence type="predicted"/>
<dbReference type="EMBL" id="APOL01000016">
    <property type="protein sequence ID" value="ENU34377.1"/>
    <property type="molecule type" value="Genomic_DNA"/>
</dbReference>
<comment type="caution">
    <text evidence="2">The sequence shown here is derived from an EMBL/GenBank/DDBJ whole genome shotgun (WGS) entry which is preliminary data.</text>
</comment>
<dbReference type="InterPro" id="IPR027417">
    <property type="entry name" value="P-loop_NTPase"/>
</dbReference>
<dbReference type="InterPro" id="IPR026866">
    <property type="entry name" value="CR006_AAA"/>
</dbReference>
<dbReference type="HOGENOM" id="CLU_2535010_0_0_6"/>